<dbReference type="EMBL" id="BARS01034159">
    <property type="protein sequence ID" value="GAG19087.1"/>
    <property type="molecule type" value="Genomic_DNA"/>
</dbReference>
<dbReference type="GO" id="GO:0016757">
    <property type="term" value="F:glycosyltransferase activity"/>
    <property type="evidence" value="ECO:0007669"/>
    <property type="project" value="InterPro"/>
</dbReference>
<name>X0W749_9ZZZZ</name>
<organism evidence="2">
    <name type="scientific">marine sediment metagenome</name>
    <dbReference type="NCBI Taxonomy" id="412755"/>
    <lineage>
        <taxon>unclassified sequences</taxon>
        <taxon>metagenomes</taxon>
        <taxon>ecological metagenomes</taxon>
    </lineage>
</organism>
<reference evidence="2" key="1">
    <citation type="journal article" date="2014" name="Front. Microbiol.">
        <title>High frequency of phylogenetically diverse reductive dehalogenase-homologous genes in deep subseafloor sedimentary metagenomes.</title>
        <authorList>
            <person name="Kawai M."/>
            <person name="Futagami T."/>
            <person name="Toyoda A."/>
            <person name="Takaki Y."/>
            <person name="Nishi S."/>
            <person name="Hori S."/>
            <person name="Arai W."/>
            <person name="Tsubouchi T."/>
            <person name="Morono Y."/>
            <person name="Uchiyama I."/>
            <person name="Ito T."/>
            <person name="Fujiyama A."/>
            <person name="Inagaki F."/>
            <person name="Takami H."/>
        </authorList>
    </citation>
    <scope>NUCLEOTIDE SEQUENCE</scope>
    <source>
        <strain evidence="2">Expedition CK06-06</strain>
    </source>
</reference>
<comment type="caution">
    <text evidence="2">The sequence shown here is derived from an EMBL/GenBank/DDBJ whole genome shotgun (WGS) entry which is preliminary data.</text>
</comment>
<feature type="domain" description="Glycosyl transferase family 1" evidence="1">
    <location>
        <begin position="176"/>
        <end position="222"/>
    </location>
</feature>
<feature type="non-terminal residue" evidence="2">
    <location>
        <position position="223"/>
    </location>
</feature>
<accession>X0W749</accession>
<evidence type="ECO:0000313" key="2">
    <source>
        <dbReference type="EMBL" id="GAG19087.1"/>
    </source>
</evidence>
<protein>
    <recommendedName>
        <fullName evidence="1">Glycosyl transferase family 1 domain-containing protein</fullName>
    </recommendedName>
</protein>
<dbReference type="AlphaFoldDB" id="X0W749"/>
<dbReference type="SUPFAM" id="SSF53756">
    <property type="entry name" value="UDP-Glycosyltransferase/glycogen phosphorylase"/>
    <property type="match status" value="1"/>
</dbReference>
<sequence length="223" mass="25990">MKSKKILICGVHVPFVYGGSEIAVESLRDALTKRGHEVDVMKLPFKGSPANEGIIRHALMWRLVDLSDRNIDLVIATNFPSYLVKHHNKVTWLYHQYRQAYDKYGTEYGEFTGSQKDTRIREMIINMDNAILPESKKIFTNSKNTAERLKRFNNIEGIPLYHLPRYFGRYRCDSYDDYILSVGRLEKIKRIDYLVEAMKYTNRLRCLIVGPGPEKEKLQGIIE</sequence>
<dbReference type="PANTHER" id="PTHR45947:SF3">
    <property type="entry name" value="SULFOQUINOVOSYL TRANSFERASE SQD2"/>
    <property type="match status" value="1"/>
</dbReference>
<dbReference type="PANTHER" id="PTHR45947">
    <property type="entry name" value="SULFOQUINOVOSYL TRANSFERASE SQD2"/>
    <property type="match status" value="1"/>
</dbReference>
<gene>
    <name evidence="2" type="ORF">S01H1_52813</name>
</gene>
<dbReference type="InterPro" id="IPR001296">
    <property type="entry name" value="Glyco_trans_1"/>
</dbReference>
<proteinExistence type="predicted"/>
<dbReference type="InterPro" id="IPR050194">
    <property type="entry name" value="Glycosyltransferase_grp1"/>
</dbReference>
<evidence type="ECO:0000259" key="1">
    <source>
        <dbReference type="Pfam" id="PF00534"/>
    </source>
</evidence>
<dbReference type="Pfam" id="PF00534">
    <property type="entry name" value="Glycos_transf_1"/>
    <property type="match status" value="1"/>
</dbReference>
<dbReference type="Gene3D" id="3.40.50.2000">
    <property type="entry name" value="Glycogen Phosphorylase B"/>
    <property type="match status" value="2"/>
</dbReference>